<protein>
    <submittedName>
        <fullName evidence="2">Uncharacterized protein</fullName>
    </submittedName>
</protein>
<accession>A0A8E2DN90</accession>
<dbReference type="Proteomes" id="UP000250043">
    <property type="component" value="Unassembled WGS sequence"/>
</dbReference>
<gene>
    <name evidence="2" type="ORF">OBBRIDRAFT_826697</name>
</gene>
<evidence type="ECO:0000256" key="1">
    <source>
        <dbReference type="SAM" id="MobiDB-lite"/>
    </source>
</evidence>
<feature type="region of interest" description="Disordered" evidence="1">
    <location>
        <begin position="228"/>
        <end position="283"/>
    </location>
</feature>
<name>A0A8E2DN90_9APHY</name>
<evidence type="ECO:0000313" key="2">
    <source>
        <dbReference type="EMBL" id="OCH89233.1"/>
    </source>
</evidence>
<dbReference type="AlphaFoldDB" id="A0A8E2DN90"/>
<proteinExistence type="predicted"/>
<keyword evidence="3" id="KW-1185">Reference proteome</keyword>
<evidence type="ECO:0000313" key="3">
    <source>
        <dbReference type="Proteomes" id="UP000250043"/>
    </source>
</evidence>
<dbReference type="EMBL" id="KV722432">
    <property type="protein sequence ID" value="OCH89233.1"/>
    <property type="molecule type" value="Genomic_DNA"/>
</dbReference>
<reference evidence="2 3" key="1">
    <citation type="submission" date="2016-07" db="EMBL/GenBank/DDBJ databases">
        <title>Draft genome of the white-rot fungus Obba rivulosa 3A-2.</title>
        <authorList>
            <consortium name="DOE Joint Genome Institute"/>
            <person name="Miettinen O."/>
            <person name="Riley R."/>
            <person name="Acob R."/>
            <person name="Barry K."/>
            <person name="Cullen D."/>
            <person name="De Vries R."/>
            <person name="Hainaut M."/>
            <person name="Hatakka A."/>
            <person name="Henrissat B."/>
            <person name="Hilden K."/>
            <person name="Kuo R."/>
            <person name="Labutti K."/>
            <person name="Lipzen A."/>
            <person name="Makela M.R."/>
            <person name="Sandor L."/>
            <person name="Spatafora J.W."/>
            <person name="Grigoriev I.V."/>
            <person name="Hibbett D.S."/>
        </authorList>
    </citation>
    <scope>NUCLEOTIDE SEQUENCE [LARGE SCALE GENOMIC DNA]</scope>
    <source>
        <strain evidence="2 3">3A-2</strain>
    </source>
</reference>
<sequence>MPLAAAHALQRVIGPTSPYSGPSRLNCAVLALCGTDRGWTARLTGRIRWCTGDEEEEISDLAVQVLPHPSCTSTEESDVFSFIELLLQALNGLATVLGTLKCLHVRWTPEITTALQPYQPVWTWIFQRFPRIENLEIRRCATIYQLQALTIVLPAENTVCPSLKALTVDICHDSRPLFETLLACVLSRAVCGMRFELLSLEGSEHLVVPNLVMQDLIAAMNVLEVVRGEDDGDDDEADDDDDEEEDAEEDSDNERGEDTEEGDVNWNPEETGIAPLRTNVITI</sequence>
<organism evidence="2 3">
    <name type="scientific">Obba rivulosa</name>
    <dbReference type="NCBI Taxonomy" id="1052685"/>
    <lineage>
        <taxon>Eukaryota</taxon>
        <taxon>Fungi</taxon>
        <taxon>Dikarya</taxon>
        <taxon>Basidiomycota</taxon>
        <taxon>Agaricomycotina</taxon>
        <taxon>Agaricomycetes</taxon>
        <taxon>Polyporales</taxon>
        <taxon>Gelatoporiaceae</taxon>
        <taxon>Obba</taxon>
    </lineage>
</organism>
<dbReference type="SUPFAM" id="SSF48371">
    <property type="entry name" value="ARM repeat"/>
    <property type="match status" value="1"/>
</dbReference>
<feature type="compositionally biased region" description="Acidic residues" evidence="1">
    <location>
        <begin position="230"/>
        <end position="263"/>
    </location>
</feature>
<dbReference type="InterPro" id="IPR016024">
    <property type="entry name" value="ARM-type_fold"/>
</dbReference>